<protein>
    <submittedName>
        <fullName evidence="3">Uncharacterized protein</fullName>
    </submittedName>
</protein>
<comment type="caution">
    <text evidence="3">The sequence shown here is derived from an EMBL/GenBank/DDBJ whole genome shotgun (WGS) entry which is preliminary data.</text>
</comment>
<evidence type="ECO:0000313" key="4">
    <source>
        <dbReference type="Proteomes" id="UP000321424"/>
    </source>
</evidence>
<organism evidence="3 4">
    <name type="scientific">Nocardia ninae NBRC 108245</name>
    <dbReference type="NCBI Taxonomy" id="1210091"/>
    <lineage>
        <taxon>Bacteria</taxon>
        <taxon>Bacillati</taxon>
        <taxon>Actinomycetota</taxon>
        <taxon>Actinomycetes</taxon>
        <taxon>Mycobacteriales</taxon>
        <taxon>Nocardiaceae</taxon>
        <taxon>Nocardia</taxon>
    </lineage>
</organism>
<sequence>MEQHPWVLWAGVVAAVIAIAATALPKVREMFRPIYTFWVERDIRRIERQLRLDTARDLLSDYRAGALSAQLTAVSAQVENLARARSEDAERHERQRREDRTRHELEMAELTRQLAEARAEIAALRTELAQYRGVGHGEQRYRAYGATPQIDT</sequence>
<dbReference type="EMBL" id="BJXA01000060">
    <property type="protein sequence ID" value="GEM41990.1"/>
    <property type="molecule type" value="Genomic_DNA"/>
</dbReference>
<name>A0A511MMY7_9NOCA</name>
<evidence type="ECO:0000256" key="1">
    <source>
        <dbReference type="SAM" id="MobiDB-lite"/>
    </source>
</evidence>
<evidence type="ECO:0000256" key="2">
    <source>
        <dbReference type="SAM" id="Phobius"/>
    </source>
</evidence>
<accession>A0A511MMY7</accession>
<keyword evidence="2" id="KW-0812">Transmembrane</keyword>
<dbReference type="RefSeq" id="WP_147139282.1">
    <property type="nucleotide sequence ID" value="NZ_BJXA01000060.1"/>
</dbReference>
<keyword evidence="4" id="KW-1185">Reference proteome</keyword>
<keyword evidence="2" id="KW-1133">Transmembrane helix</keyword>
<keyword evidence="2" id="KW-0472">Membrane</keyword>
<proteinExistence type="predicted"/>
<feature type="transmembrane region" description="Helical" evidence="2">
    <location>
        <begin position="6"/>
        <end position="24"/>
    </location>
</feature>
<feature type="region of interest" description="Disordered" evidence="1">
    <location>
        <begin position="82"/>
        <end position="102"/>
    </location>
</feature>
<evidence type="ECO:0000313" key="3">
    <source>
        <dbReference type="EMBL" id="GEM41990.1"/>
    </source>
</evidence>
<reference evidence="3 4" key="1">
    <citation type="submission" date="2019-07" db="EMBL/GenBank/DDBJ databases">
        <title>Whole genome shotgun sequence of Nocardia ninae NBRC 108245.</title>
        <authorList>
            <person name="Hosoyama A."/>
            <person name="Uohara A."/>
            <person name="Ohji S."/>
            <person name="Ichikawa N."/>
        </authorList>
    </citation>
    <scope>NUCLEOTIDE SEQUENCE [LARGE SCALE GENOMIC DNA]</scope>
    <source>
        <strain evidence="3 4">NBRC 108245</strain>
    </source>
</reference>
<dbReference type="AlphaFoldDB" id="A0A511MMY7"/>
<gene>
    <name evidence="3" type="ORF">NN4_65090</name>
</gene>
<dbReference type="Proteomes" id="UP000321424">
    <property type="component" value="Unassembled WGS sequence"/>
</dbReference>